<organism evidence="2 3">
    <name type="scientific">Rugosimonospora acidiphila</name>
    <dbReference type="NCBI Taxonomy" id="556531"/>
    <lineage>
        <taxon>Bacteria</taxon>
        <taxon>Bacillati</taxon>
        <taxon>Actinomycetota</taxon>
        <taxon>Actinomycetes</taxon>
        <taxon>Micromonosporales</taxon>
        <taxon>Micromonosporaceae</taxon>
        <taxon>Rugosimonospora</taxon>
    </lineage>
</organism>
<name>A0ABP9SD99_9ACTN</name>
<dbReference type="InterPro" id="IPR025406">
    <property type="entry name" value="DUF4132"/>
</dbReference>
<feature type="domain" description="DUF4132" evidence="1">
    <location>
        <begin position="846"/>
        <end position="1028"/>
    </location>
</feature>
<keyword evidence="3" id="KW-1185">Reference proteome</keyword>
<evidence type="ECO:0000313" key="3">
    <source>
        <dbReference type="Proteomes" id="UP001501570"/>
    </source>
</evidence>
<dbReference type="EMBL" id="BAABJQ010000021">
    <property type="protein sequence ID" value="GAA5194487.1"/>
    <property type="molecule type" value="Genomic_DNA"/>
</dbReference>
<proteinExistence type="predicted"/>
<accession>A0ABP9SD99</accession>
<protein>
    <submittedName>
        <fullName evidence="2">WGR and DUF4132 domain-containing protein</fullName>
    </submittedName>
</protein>
<reference evidence="3" key="1">
    <citation type="journal article" date="2019" name="Int. J. Syst. Evol. Microbiol.">
        <title>The Global Catalogue of Microorganisms (GCM) 10K type strain sequencing project: providing services to taxonomists for standard genome sequencing and annotation.</title>
        <authorList>
            <consortium name="The Broad Institute Genomics Platform"/>
            <consortium name="The Broad Institute Genome Sequencing Center for Infectious Disease"/>
            <person name="Wu L."/>
            <person name="Ma J."/>
        </authorList>
    </citation>
    <scope>NUCLEOTIDE SEQUENCE [LARGE SCALE GENOMIC DNA]</scope>
    <source>
        <strain evidence="3">JCM 18304</strain>
    </source>
</reference>
<comment type="caution">
    <text evidence="2">The sequence shown here is derived from an EMBL/GenBank/DDBJ whole genome shotgun (WGS) entry which is preliminary data.</text>
</comment>
<sequence>MAGGQTDNTAIEADGETFVFPAAWRRYVLPRRGGIPGPVLRPDAAGADELVRVAKATIETRVEHPASDPALVAAARAYLADPATGPAEGAGVVGGLVTCHLAWGKYDVLSRLADAWVATRGVVFAAQAAVYLAGLDYGGHSQNGHQTEPNLTRETGRGWGYFPQWLAVGARVRAYLAAAGDDEYAAAITTLTDLRSQSLEWRAATSFLLPTERSWVDVDCAAMAASGDRYVAHLLWCSATTGEQLALLAPAIDAWGLAGDLTALATVVEGAGPAVTPLLLDWFDSGYTDADRQQRIVDTIAQFPTDEAVTSLIARLGRKYVALAALEAARRFPRRALRLLAADGGRAAGDLLRVHVLTHQELAEGELDNLAPAARGRVTAVLAERLAVPEAPAEALPSVLVTPPWTVKRKADKPIVVAGLEFTGEPVLAWAPGERERWEAREVPPRANWWSLGMSVEAAADRYAAGELAPHLQVTLMLTGPVEVIRSLLPDWRPERTWDAEDWLPPMVVRYGLAALPAAVHLADKRPTNCTEFLLPFASARIASHMADVLARLKSMRATAVAWFDRHPAYAARALTPVALGKAGTARRRAEESLRVIAIRHRDEVLTAAADYGPRALAGVEALLGVDPLDMLPARIPELPAWAEPSLLPRILLRDRSSALGDQATRHLCTMLAISKPDGVYAGVPLVIEACDRRSLAAFSWALLQQWQTVGAPAKEAWPLHALRWLGDDDTVRQLSQVIRAWPGEGGHARAQLGLDVLADIGSDLALMHLSRIAQKSSFRALKERAGEKVAEVAAGLGLTAEQLADRLVPDLGLDVNGSLTLDYGPRRFVVGFDEQLKPYVADETGARRKVLPKPGARDDPRAAPAAYERFKGLKKEVRAIADEQIRRLEAAMVAQRRWSADDFNAYFLHHPLLWHIVRRLVWTATVGEHAAVAFRVAEDRTLADVEDDGYDLPVAATIGLAHPLHLGEQVAAWSETFADYEILQPFPQLGRAVHRLTDAEREATELTRFDGLKISTTTVLGLERRGWRRGDPQDGGVQCWMWRATPAGRAIVLDLDPGIAIGALDVFPDQRIKSIWINGSPFGTWRPPTLSRRFDELDAVTASEMLRDLMEVLAR</sequence>
<evidence type="ECO:0000259" key="1">
    <source>
        <dbReference type="Pfam" id="PF13569"/>
    </source>
</evidence>
<dbReference type="Proteomes" id="UP001501570">
    <property type="component" value="Unassembled WGS sequence"/>
</dbReference>
<gene>
    <name evidence="2" type="ORF">GCM10023322_59010</name>
</gene>
<evidence type="ECO:0000313" key="2">
    <source>
        <dbReference type="EMBL" id="GAA5194487.1"/>
    </source>
</evidence>
<dbReference type="Pfam" id="PF13569">
    <property type="entry name" value="DUF4132"/>
    <property type="match status" value="1"/>
</dbReference>